<evidence type="ECO:0000256" key="4">
    <source>
        <dbReference type="ARBA" id="ARBA00022737"/>
    </source>
</evidence>
<evidence type="ECO:0000256" key="6">
    <source>
        <dbReference type="ARBA" id="ARBA00023145"/>
    </source>
</evidence>
<dbReference type="SMART" id="SM00741">
    <property type="entry name" value="SapB"/>
    <property type="match status" value="2"/>
</dbReference>
<keyword evidence="14" id="KW-1185">Reference proteome</keyword>
<evidence type="ECO:0000256" key="8">
    <source>
        <dbReference type="ARBA" id="ARBA00023180"/>
    </source>
</evidence>
<sequence length="313" mass="34349">MAEWGESGLPVGVAVSAVTGFNRVVLSVVGDVPIDSEAPVVTSSISPEFAGPVFEDAHRGRTPPCSSDFPTPFQEQSRQRAKEQQGKMCSIRSFAFVLVLAFSVAVAESRDSFNALAHKSFPLENKKTGLTSANGKLCQLCEQYSTEALFYLQQNETQTEILSILHHACANVGPLKQQCITLVDYYIPLFFLEVSVVTPEKFCESVHLCRKGTMLRLPSRGDTCGICHHVLVEVLIMLKDPDMQLEIVEIFLKACSKADNYVQQCKKMVLEYTPLILVRSQKFLETTDVCSAIHACKTGTQASAETMLLSAAS</sequence>
<dbReference type="Gene3D" id="1.10.225.10">
    <property type="entry name" value="Saposin-like"/>
    <property type="match status" value="2"/>
</dbReference>
<dbReference type="FunFam" id="1.10.225.10:FF:000008">
    <property type="entry name" value="Pulmonary surfactant-associated protein B"/>
    <property type="match status" value="1"/>
</dbReference>
<dbReference type="InterPro" id="IPR008373">
    <property type="entry name" value="Saposin"/>
</dbReference>
<dbReference type="SUPFAM" id="SSF47862">
    <property type="entry name" value="Saposin"/>
    <property type="match status" value="2"/>
</dbReference>
<dbReference type="eggNOG" id="KOG1340">
    <property type="taxonomic scope" value="Eukaryota"/>
</dbReference>
<dbReference type="InterPro" id="IPR011001">
    <property type="entry name" value="Saposin-like"/>
</dbReference>
<evidence type="ECO:0000256" key="7">
    <source>
        <dbReference type="ARBA" id="ARBA00023157"/>
    </source>
</evidence>
<keyword evidence="2" id="KW-0964">Secreted</keyword>
<dbReference type="InterPro" id="IPR007856">
    <property type="entry name" value="SapB_1"/>
</dbReference>
<keyword evidence="5" id="KW-0645">Protease</keyword>
<dbReference type="Proteomes" id="UP000026961">
    <property type="component" value="Chromosome 1"/>
</dbReference>
<name>A0A0D9Y3R0_9ORYZ</name>
<dbReference type="GO" id="GO:0006665">
    <property type="term" value="P:sphingolipid metabolic process"/>
    <property type="evidence" value="ECO:0007669"/>
    <property type="project" value="InterPro"/>
</dbReference>
<feature type="domain" description="Saposin B-type" evidence="12">
    <location>
        <begin position="220"/>
        <end position="300"/>
    </location>
</feature>
<organism evidence="13">
    <name type="scientific">Oryza glumipatula</name>
    <dbReference type="NCBI Taxonomy" id="40148"/>
    <lineage>
        <taxon>Eukaryota</taxon>
        <taxon>Viridiplantae</taxon>
        <taxon>Streptophyta</taxon>
        <taxon>Embryophyta</taxon>
        <taxon>Tracheophyta</taxon>
        <taxon>Spermatophyta</taxon>
        <taxon>Magnoliopsida</taxon>
        <taxon>Liliopsida</taxon>
        <taxon>Poales</taxon>
        <taxon>Poaceae</taxon>
        <taxon>BOP clade</taxon>
        <taxon>Oryzoideae</taxon>
        <taxon>Oryzeae</taxon>
        <taxon>Oryzinae</taxon>
        <taxon>Oryza</taxon>
    </lineage>
</organism>
<evidence type="ECO:0000256" key="5">
    <source>
        <dbReference type="ARBA" id="ARBA00022750"/>
    </source>
</evidence>
<comment type="subcellular location">
    <subcellularLocation>
        <location evidence="1">Secreted</location>
        <location evidence="1">Extracellular space</location>
    </subcellularLocation>
</comment>
<dbReference type="PRINTS" id="PR01797">
    <property type="entry name" value="SAPOSIN"/>
</dbReference>
<dbReference type="PROSITE" id="PS50015">
    <property type="entry name" value="SAP_B"/>
    <property type="match status" value="2"/>
</dbReference>
<accession>A0A0D9Y3R0</accession>
<dbReference type="GO" id="GO:0016020">
    <property type="term" value="C:membrane"/>
    <property type="evidence" value="ECO:0007669"/>
    <property type="project" value="GOC"/>
</dbReference>
<protein>
    <recommendedName>
        <fullName evidence="10">Pulmonary surfactant-associated protein B</fullName>
    </recommendedName>
    <alternativeName>
        <fullName evidence="11">Pulmonary surfactant-associated proteolipid SPL(Phe)</fullName>
    </alternativeName>
</protein>
<dbReference type="EnsemblPlants" id="OGLUM01G04670.1">
    <property type="protein sequence ID" value="OGLUM01G04670.1"/>
    <property type="gene ID" value="OGLUM01G04670"/>
</dbReference>
<dbReference type="InterPro" id="IPR051428">
    <property type="entry name" value="Sphingo_Act-Surfact_Prot"/>
</dbReference>
<dbReference type="AlphaFoldDB" id="A0A0D9Y3R0"/>
<keyword evidence="7" id="KW-1015">Disulfide bond</keyword>
<dbReference type="PANTHER" id="PTHR11480:SF3">
    <property type="entry name" value="BCDNA.GH08312"/>
    <property type="match status" value="1"/>
</dbReference>
<dbReference type="InterPro" id="IPR008138">
    <property type="entry name" value="SapB_2"/>
</dbReference>
<keyword evidence="3" id="KW-0732">Signal</keyword>
<evidence type="ECO:0000259" key="12">
    <source>
        <dbReference type="PROSITE" id="PS50015"/>
    </source>
</evidence>
<comment type="function">
    <text evidence="9">Pulmonary surfactant-associated proteins promote alveolar stability by lowering the surface tension at the air-liquid interface in the peripheral air spaces. SP-B increases the collapse pressure of palmitic acid to nearly 70 millinewtons per meter.</text>
</comment>
<dbReference type="PANTHER" id="PTHR11480">
    <property type="entry name" value="SAPOSIN-RELATED"/>
    <property type="match status" value="1"/>
</dbReference>
<dbReference type="GO" id="GO:0004190">
    <property type="term" value="F:aspartic-type endopeptidase activity"/>
    <property type="evidence" value="ECO:0007669"/>
    <property type="project" value="UniProtKB-KW"/>
</dbReference>
<reference evidence="13" key="3">
    <citation type="submission" date="2018-05" db="EMBL/GenBank/DDBJ databases">
        <title>OgluRS3 (Oryza glumaepatula Reference Sequence Version 3).</title>
        <authorList>
            <person name="Zhang J."/>
            <person name="Kudrna D."/>
            <person name="Lee S."/>
            <person name="Talag J."/>
            <person name="Welchert J."/>
            <person name="Wing R.A."/>
        </authorList>
    </citation>
    <scope>NUCLEOTIDE SEQUENCE [LARGE SCALE GENOMIC DNA]</scope>
</reference>
<keyword evidence="8" id="KW-0325">Glycoprotein</keyword>
<evidence type="ECO:0000256" key="11">
    <source>
        <dbReference type="ARBA" id="ARBA00041785"/>
    </source>
</evidence>
<evidence type="ECO:0000256" key="3">
    <source>
        <dbReference type="ARBA" id="ARBA00022729"/>
    </source>
</evidence>
<dbReference type="HOGENOM" id="CLU_077249_3_0_1"/>
<evidence type="ECO:0000256" key="2">
    <source>
        <dbReference type="ARBA" id="ARBA00022525"/>
    </source>
</evidence>
<evidence type="ECO:0000256" key="1">
    <source>
        <dbReference type="ARBA" id="ARBA00004239"/>
    </source>
</evidence>
<dbReference type="GO" id="GO:0005764">
    <property type="term" value="C:lysosome"/>
    <property type="evidence" value="ECO:0007669"/>
    <property type="project" value="InterPro"/>
</dbReference>
<dbReference type="GO" id="GO:0005576">
    <property type="term" value="C:extracellular region"/>
    <property type="evidence" value="ECO:0007669"/>
    <property type="project" value="UniProtKB-SubCell"/>
</dbReference>
<reference evidence="13" key="2">
    <citation type="submission" date="2015-04" db="UniProtKB">
        <authorList>
            <consortium name="EnsemblPlants"/>
        </authorList>
    </citation>
    <scope>IDENTIFICATION</scope>
</reference>
<dbReference type="InterPro" id="IPR008139">
    <property type="entry name" value="SaposinB_dom"/>
</dbReference>
<keyword evidence="5" id="KW-0378">Hydrolase</keyword>
<dbReference type="STRING" id="40148.A0A0D9Y3R0"/>
<feature type="domain" description="Saposin B-type" evidence="12">
    <location>
        <begin position="134"/>
        <end position="213"/>
    </location>
</feature>
<keyword evidence="4" id="KW-0677">Repeat</keyword>
<evidence type="ECO:0000256" key="9">
    <source>
        <dbReference type="ARBA" id="ARBA00037221"/>
    </source>
</evidence>
<dbReference type="Pfam" id="PF03489">
    <property type="entry name" value="SapB_2"/>
    <property type="match status" value="1"/>
</dbReference>
<dbReference type="Pfam" id="PF05184">
    <property type="entry name" value="SapB_1"/>
    <property type="match status" value="2"/>
</dbReference>
<keyword evidence="5" id="KW-0064">Aspartyl protease</keyword>
<evidence type="ECO:0000313" key="14">
    <source>
        <dbReference type="Proteomes" id="UP000026961"/>
    </source>
</evidence>
<keyword evidence="6" id="KW-0865">Zymogen</keyword>
<reference evidence="13" key="1">
    <citation type="submission" date="2013-08" db="EMBL/GenBank/DDBJ databases">
        <title>Oryza genome evolution.</title>
        <authorList>
            <person name="Wing R.A."/>
            <person name="Panaud O."/>
            <person name="Oliveira A.C."/>
        </authorList>
    </citation>
    <scope>NUCLEOTIDE SEQUENCE</scope>
</reference>
<evidence type="ECO:0000256" key="10">
    <source>
        <dbReference type="ARBA" id="ARBA00041094"/>
    </source>
</evidence>
<proteinExistence type="predicted"/>
<dbReference type="Gramene" id="OGLUM01G04670.1">
    <property type="protein sequence ID" value="OGLUM01G04670.1"/>
    <property type="gene ID" value="OGLUM01G04670"/>
</dbReference>
<evidence type="ECO:0000313" key="13">
    <source>
        <dbReference type="EnsemblPlants" id="OGLUM01G04670.1"/>
    </source>
</evidence>